<evidence type="ECO:0000313" key="2">
    <source>
        <dbReference type="Proteomes" id="UP000769780"/>
    </source>
</evidence>
<comment type="caution">
    <text evidence="1">The sequence shown here is derived from an EMBL/GenBank/DDBJ whole genome shotgun (WGS) entry which is preliminary data.</text>
</comment>
<dbReference type="RefSeq" id="WP_221871582.1">
    <property type="nucleotide sequence ID" value="NZ_JACWFH010000007.1"/>
</dbReference>
<keyword evidence="2" id="KW-1185">Reference proteome</keyword>
<organism evidence="1 2">
    <name type="scientific">Mesobacillus maritimus</name>
    <dbReference type="NCBI Taxonomy" id="1643336"/>
    <lineage>
        <taxon>Bacteria</taxon>
        <taxon>Bacillati</taxon>
        <taxon>Bacillota</taxon>
        <taxon>Bacilli</taxon>
        <taxon>Bacillales</taxon>
        <taxon>Bacillaceae</taxon>
        <taxon>Mesobacillus</taxon>
    </lineage>
</organism>
<gene>
    <name evidence="1" type="ORF">H0185_04455</name>
</gene>
<evidence type="ECO:0008006" key="3">
    <source>
        <dbReference type="Google" id="ProtNLM"/>
    </source>
</evidence>
<dbReference type="Proteomes" id="UP000769780">
    <property type="component" value="Unassembled WGS sequence"/>
</dbReference>
<dbReference type="EMBL" id="JACWFH010000007">
    <property type="protein sequence ID" value="MBY0096056.1"/>
    <property type="molecule type" value="Genomic_DNA"/>
</dbReference>
<protein>
    <recommendedName>
        <fullName evidence="3">DUF3139 domain-containing protein</fullName>
    </recommendedName>
</protein>
<name>A0ABS7K1F3_9BACI</name>
<evidence type="ECO:0000313" key="1">
    <source>
        <dbReference type="EMBL" id="MBY0096056.1"/>
    </source>
</evidence>
<proteinExistence type="predicted"/>
<accession>A0ABS7K1F3</accession>
<sequence>MRTLIPLGLFIVLFLGVIQLTLNEVMKFPSEDAVTVSSLKADGDRPLQDIPTLEMFLVSQDEVDGEIVETYREYEVYYDKNGEIEKKEPTSHYEYIRYKQ</sequence>
<reference evidence="1 2" key="1">
    <citation type="submission" date="2020-07" db="EMBL/GenBank/DDBJ databases">
        <title>Fungal Genomes of the International Space Station.</title>
        <authorList>
            <person name="Seuylemezian A."/>
            <person name="Singh N.K."/>
            <person name="Wood J."/>
            <person name="Venkateswaran K."/>
        </authorList>
    </citation>
    <scope>NUCLEOTIDE SEQUENCE [LARGE SCALE GENOMIC DNA]</scope>
    <source>
        <strain evidence="1 2">PL-B2</strain>
    </source>
</reference>